<dbReference type="PANTHER" id="PTHR48466:SF2">
    <property type="entry name" value="OS10G0509000 PROTEIN"/>
    <property type="match status" value="1"/>
</dbReference>
<dbReference type="EMBL" id="JACXJA010000039">
    <property type="protein sequence ID" value="MBD2865243.1"/>
    <property type="molecule type" value="Genomic_DNA"/>
</dbReference>
<feature type="domain" description="DNA mismatch repair proteins mutS family" evidence="8">
    <location>
        <begin position="403"/>
        <end position="419"/>
    </location>
</feature>
<dbReference type="Gene3D" id="3.40.50.300">
    <property type="entry name" value="P-loop containing nucleotide triphosphate hydrolases"/>
    <property type="match status" value="1"/>
</dbReference>
<reference evidence="9" key="1">
    <citation type="submission" date="2020-09" db="EMBL/GenBank/DDBJ databases">
        <title>A novel bacterium of genus Paenibacillus, isolated from South China Sea.</title>
        <authorList>
            <person name="Huang H."/>
            <person name="Mo K."/>
            <person name="Hu Y."/>
        </authorList>
    </citation>
    <scope>NUCLEOTIDE SEQUENCE</scope>
    <source>
        <strain evidence="9">IB182363</strain>
    </source>
</reference>
<sequence>MNQYALHRLEYDKVVNRVADYAVSYLGKRHVEGMRPMTELRTVRTALDETAEALAILNNGASVPIPSLSGIETVLQLSGTGYVFNEQDFANIRLFLQGCGQLQTYMAAKASVAPRIAGYAGSMHELSGLKREIDRCIRNGQVDDGASRDLLKTRRKIAAVAEKIKARMDALMSRHRSIMQEQLFSVRSGRYVLPIKKEHRKLVAGSVLDESSSGQTVYIEPQEIAHLQHELASLRAEEAREEEKVLADLTGLVEEADYELKLNVEAIGTYDFLFAKAKFALAVNGRNVGLNDRGLIRLHSAVHPLLGGGTVPLDFTIGRSYSSLVITGPNTGGKTIALKTVGLLTLMAQSGLLVPAGEGSELAVFRHVAADIGDGQSIEQSLSTFSAHIRNMVGILDIADGSTLVLLDELASGTDPGEGVGLSIAILEALHERGATVVATTHFNEIKHFASQTPGFQNARMEFDAETLQPLYRLRIGEAGQSYAFLIAKKLGIPAGIISRSEQLTSARGSGADFTDGARLAKPGTGAKQEYPRLTELEQKRELDPEPVRVRLEELQEEPQEQRQDNRPVKQGRQERTGAGLTSGDSGRNEAGAVPAPKLEIGDCVFIAYLGKTGIVCEAEDARGNVGVMIQKQRFRINRKRLALHIAKSELYPDDYDMDIVFESKEDRKKRKLMSRKHAEGVMIVKKPETDG</sequence>
<evidence type="ECO:0000313" key="9">
    <source>
        <dbReference type="EMBL" id="MBD2865243.1"/>
    </source>
</evidence>
<evidence type="ECO:0000256" key="4">
    <source>
        <dbReference type="ARBA" id="ARBA00022840"/>
    </source>
</evidence>
<evidence type="ECO:0000256" key="3">
    <source>
        <dbReference type="ARBA" id="ARBA00022801"/>
    </source>
</evidence>
<keyword evidence="1" id="KW-0699">rRNA-binding</keyword>
<keyword evidence="4" id="KW-0067">ATP-binding</keyword>
<dbReference type="SUPFAM" id="SSF48334">
    <property type="entry name" value="DNA repair protein MutS, domain III"/>
    <property type="match status" value="1"/>
</dbReference>
<dbReference type="RefSeq" id="WP_190930868.1">
    <property type="nucleotide sequence ID" value="NZ_JACXJA010000039.1"/>
</dbReference>
<name>A0A927CBZ2_9BACL</name>
<keyword evidence="2" id="KW-0547">Nucleotide-binding</keyword>
<keyword evidence="5" id="KW-0694">RNA-binding</keyword>
<dbReference type="InterPro" id="IPR027417">
    <property type="entry name" value="P-loop_NTPase"/>
</dbReference>
<keyword evidence="6" id="KW-0238">DNA-binding</keyword>
<dbReference type="GO" id="GO:0004519">
    <property type="term" value="F:endonuclease activity"/>
    <property type="evidence" value="ECO:0007669"/>
    <property type="project" value="InterPro"/>
</dbReference>
<feature type="compositionally biased region" description="Basic and acidic residues" evidence="7">
    <location>
        <begin position="530"/>
        <end position="576"/>
    </location>
</feature>
<dbReference type="InterPro" id="IPR036187">
    <property type="entry name" value="DNA_mismatch_repair_MutS_sf"/>
</dbReference>
<dbReference type="GO" id="GO:0030983">
    <property type="term" value="F:mismatched DNA binding"/>
    <property type="evidence" value="ECO:0007669"/>
    <property type="project" value="InterPro"/>
</dbReference>
<dbReference type="FunFam" id="3.40.50.300:FF:000830">
    <property type="entry name" value="Endonuclease MutS2"/>
    <property type="match status" value="1"/>
</dbReference>
<keyword evidence="10" id="KW-1185">Reference proteome</keyword>
<comment type="caution">
    <text evidence="9">The sequence shown here is derived from an EMBL/GenBank/DDBJ whole genome shotgun (WGS) entry which is preliminary data.</text>
</comment>
<dbReference type="GO" id="GO:0016887">
    <property type="term" value="F:ATP hydrolysis activity"/>
    <property type="evidence" value="ECO:0007669"/>
    <property type="project" value="InterPro"/>
</dbReference>
<dbReference type="PROSITE" id="PS00486">
    <property type="entry name" value="DNA_MISMATCH_REPAIR_2"/>
    <property type="match status" value="1"/>
</dbReference>
<evidence type="ECO:0000256" key="1">
    <source>
        <dbReference type="ARBA" id="ARBA00022730"/>
    </source>
</evidence>
<evidence type="ECO:0000256" key="2">
    <source>
        <dbReference type="ARBA" id="ARBA00022741"/>
    </source>
</evidence>
<dbReference type="PANTHER" id="PTHR48466">
    <property type="entry name" value="OS10G0509000 PROTEIN-RELATED"/>
    <property type="match status" value="1"/>
</dbReference>
<dbReference type="InterPro" id="IPR000432">
    <property type="entry name" value="DNA_mismatch_repair_MutS_C"/>
</dbReference>
<keyword evidence="3" id="KW-0378">Hydrolase</keyword>
<protein>
    <submittedName>
        <fullName evidence="9">DNA mismatch repair protein MutS</fullName>
    </submittedName>
</protein>
<dbReference type="Proteomes" id="UP000639396">
    <property type="component" value="Unassembled WGS sequence"/>
</dbReference>
<evidence type="ECO:0000256" key="5">
    <source>
        <dbReference type="ARBA" id="ARBA00022884"/>
    </source>
</evidence>
<accession>A0A927CBZ2</accession>
<proteinExistence type="predicted"/>
<evidence type="ECO:0000313" key="10">
    <source>
        <dbReference type="Proteomes" id="UP000639396"/>
    </source>
</evidence>
<gene>
    <name evidence="9" type="ORF">IDH45_24995</name>
</gene>
<organism evidence="9 10">
    <name type="scientific">Paenibacillus oceani</name>
    <dbReference type="NCBI Taxonomy" id="2772510"/>
    <lineage>
        <taxon>Bacteria</taxon>
        <taxon>Bacillati</taxon>
        <taxon>Bacillota</taxon>
        <taxon>Bacilli</taxon>
        <taxon>Bacillales</taxon>
        <taxon>Paenibacillaceae</taxon>
        <taxon>Paenibacillus</taxon>
    </lineage>
</organism>
<dbReference type="InterPro" id="IPR005747">
    <property type="entry name" value="MutS2"/>
</dbReference>
<dbReference type="Pfam" id="PF00488">
    <property type="entry name" value="MutS_V"/>
    <property type="match status" value="1"/>
</dbReference>
<dbReference type="InterPro" id="IPR007696">
    <property type="entry name" value="DNA_mismatch_repair_MutS_core"/>
</dbReference>
<dbReference type="GO" id="GO:0005524">
    <property type="term" value="F:ATP binding"/>
    <property type="evidence" value="ECO:0007669"/>
    <property type="project" value="UniProtKB-KW"/>
</dbReference>
<dbReference type="GO" id="GO:0006298">
    <property type="term" value="P:mismatch repair"/>
    <property type="evidence" value="ECO:0007669"/>
    <property type="project" value="InterPro"/>
</dbReference>
<dbReference type="PIRSF" id="PIRSF005814">
    <property type="entry name" value="MutS_YshD"/>
    <property type="match status" value="1"/>
</dbReference>
<dbReference type="AlphaFoldDB" id="A0A927CBZ2"/>
<dbReference type="SUPFAM" id="SSF52540">
    <property type="entry name" value="P-loop containing nucleoside triphosphate hydrolases"/>
    <property type="match status" value="1"/>
</dbReference>
<dbReference type="NCBIfam" id="TIGR01069">
    <property type="entry name" value="mutS2"/>
    <property type="match status" value="1"/>
</dbReference>
<dbReference type="InterPro" id="IPR045076">
    <property type="entry name" value="MutS"/>
</dbReference>
<evidence type="ECO:0000256" key="6">
    <source>
        <dbReference type="ARBA" id="ARBA00023125"/>
    </source>
</evidence>
<evidence type="ECO:0000259" key="8">
    <source>
        <dbReference type="PROSITE" id="PS00486"/>
    </source>
</evidence>
<dbReference type="SMART" id="SM00534">
    <property type="entry name" value="MUTSac"/>
    <property type="match status" value="1"/>
</dbReference>
<evidence type="ECO:0000256" key="7">
    <source>
        <dbReference type="SAM" id="MobiDB-lite"/>
    </source>
</evidence>
<dbReference type="SMART" id="SM00533">
    <property type="entry name" value="MUTSd"/>
    <property type="match status" value="1"/>
</dbReference>
<dbReference type="GO" id="GO:0019843">
    <property type="term" value="F:rRNA binding"/>
    <property type="evidence" value="ECO:0007669"/>
    <property type="project" value="UniProtKB-KW"/>
</dbReference>
<dbReference type="GO" id="GO:0140664">
    <property type="term" value="F:ATP-dependent DNA damage sensor activity"/>
    <property type="evidence" value="ECO:0007669"/>
    <property type="project" value="InterPro"/>
</dbReference>
<feature type="region of interest" description="Disordered" evidence="7">
    <location>
        <begin position="505"/>
        <end position="594"/>
    </location>
</feature>
<dbReference type="GO" id="GO:0045910">
    <property type="term" value="P:negative regulation of DNA recombination"/>
    <property type="evidence" value="ECO:0007669"/>
    <property type="project" value="InterPro"/>
</dbReference>